<comment type="caution">
    <text evidence="4">The sequence shown here is derived from an EMBL/GenBank/DDBJ whole genome shotgun (WGS) entry which is preliminary data.</text>
</comment>
<dbReference type="Gene3D" id="2.30.30.790">
    <property type="match status" value="1"/>
</dbReference>
<dbReference type="PROSITE" id="PS01015">
    <property type="entry name" value="RIBOSOMAL_L19"/>
    <property type="match status" value="1"/>
</dbReference>
<keyword evidence="3" id="KW-0687">Ribonucleoprotein</keyword>
<evidence type="ECO:0000256" key="1">
    <source>
        <dbReference type="ARBA" id="ARBA00005781"/>
    </source>
</evidence>
<proteinExistence type="inferred from homology"/>
<dbReference type="HAMAP" id="MF_00402">
    <property type="entry name" value="Ribosomal_bL19"/>
    <property type="match status" value="1"/>
</dbReference>
<dbReference type="SUPFAM" id="SSF50104">
    <property type="entry name" value="Translation proteins SH3-like domain"/>
    <property type="match status" value="1"/>
</dbReference>
<dbReference type="Pfam" id="PF01245">
    <property type="entry name" value="Ribosomal_L19"/>
    <property type="match status" value="1"/>
</dbReference>
<evidence type="ECO:0008006" key="5">
    <source>
        <dbReference type="Google" id="ProtNLM"/>
    </source>
</evidence>
<dbReference type="PANTHER" id="PTHR15680">
    <property type="entry name" value="RIBOSOMAL PROTEIN L19"/>
    <property type="match status" value="1"/>
</dbReference>
<dbReference type="AlphaFoldDB" id="X1BLU7"/>
<gene>
    <name evidence="4" type="ORF">S01H4_34122</name>
</gene>
<accession>X1BLU7</accession>
<dbReference type="InterPro" id="IPR001857">
    <property type="entry name" value="Ribosomal_bL19"/>
</dbReference>
<dbReference type="GO" id="GO:0006412">
    <property type="term" value="P:translation"/>
    <property type="evidence" value="ECO:0007669"/>
    <property type="project" value="InterPro"/>
</dbReference>
<dbReference type="EMBL" id="BART01018030">
    <property type="protein sequence ID" value="GAG85038.1"/>
    <property type="molecule type" value="Genomic_DNA"/>
</dbReference>
<name>X1BLU7_9ZZZZ</name>
<dbReference type="GO" id="GO:0003735">
    <property type="term" value="F:structural constituent of ribosome"/>
    <property type="evidence" value="ECO:0007669"/>
    <property type="project" value="InterPro"/>
</dbReference>
<organism evidence="4">
    <name type="scientific">marine sediment metagenome</name>
    <dbReference type="NCBI Taxonomy" id="412755"/>
    <lineage>
        <taxon>unclassified sequences</taxon>
        <taxon>metagenomes</taxon>
        <taxon>ecological metagenomes</taxon>
    </lineage>
</organism>
<keyword evidence="2" id="KW-0689">Ribosomal protein</keyword>
<dbReference type="PANTHER" id="PTHR15680:SF9">
    <property type="entry name" value="LARGE RIBOSOMAL SUBUNIT PROTEIN BL19M"/>
    <property type="match status" value="1"/>
</dbReference>
<comment type="similarity">
    <text evidence="1">Belongs to the bacterial ribosomal protein bL19 family.</text>
</comment>
<dbReference type="NCBIfam" id="TIGR01024">
    <property type="entry name" value="rplS_bact"/>
    <property type="match status" value="1"/>
</dbReference>
<dbReference type="InterPro" id="IPR018257">
    <property type="entry name" value="Ribosomal_bL19_CS"/>
</dbReference>
<dbReference type="PIRSF" id="PIRSF002191">
    <property type="entry name" value="Ribosomal_L19"/>
    <property type="match status" value="1"/>
</dbReference>
<dbReference type="GO" id="GO:0022625">
    <property type="term" value="C:cytosolic large ribosomal subunit"/>
    <property type="evidence" value="ECO:0007669"/>
    <property type="project" value="TreeGrafter"/>
</dbReference>
<reference evidence="4" key="1">
    <citation type="journal article" date="2014" name="Front. Microbiol.">
        <title>High frequency of phylogenetically diverse reductive dehalogenase-homologous genes in deep subseafloor sedimentary metagenomes.</title>
        <authorList>
            <person name="Kawai M."/>
            <person name="Futagami T."/>
            <person name="Toyoda A."/>
            <person name="Takaki Y."/>
            <person name="Nishi S."/>
            <person name="Hori S."/>
            <person name="Arai W."/>
            <person name="Tsubouchi T."/>
            <person name="Morono Y."/>
            <person name="Uchiyama I."/>
            <person name="Ito T."/>
            <person name="Fujiyama A."/>
            <person name="Inagaki F."/>
            <person name="Takami H."/>
        </authorList>
    </citation>
    <scope>NUCLEOTIDE SEQUENCE</scope>
    <source>
        <strain evidence="4">Expedition CK06-06</strain>
    </source>
</reference>
<evidence type="ECO:0000256" key="3">
    <source>
        <dbReference type="ARBA" id="ARBA00023274"/>
    </source>
</evidence>
<dbReference type="PRINTS" id="PR00061">
    <property type="entry name" value="RIBOSOMALL19"/>
</dbReference>
<sequence length="124" mass="14211">MIEMLNIEKKYLKKEIPEFQPGDVVNIHINVRTGKGTRIQVFQGIVIRIKGSGINRTCTVRKISYGIGVEKIFPINSPVIEKIELVSKGKTRRAKLYYLRERTGKKAKVKRKETTKNVKNKSVV</sequence>
<evidence type="ECO:0000313" key="4">
    <source>
        <dbReference type="EMBL" id="GAG85038.1"/>
    </source>
</evidence>
<dbReference type="InterPro" id="IPR038657">
    <property type="entry name" value="Ribosomal_bL19_sf"/>
</dbReference>
<dbReference type="InterPro" id="IPR008991">
    <property type="entry name" value="Translation_prot_SH3-like_sf"/>
</dbReference>
<protein>
    <recommendedName>
        <fullName evidence="5">50S ribosomal protein L19</fullName>
    </recommendedName>
</protein>
<evidence type="ECO:0000256" key="2">
    <source>
        <dbReference type="ARBA" id="ARBA00022980"/>
    </source>
</evidence>